<dbReference type="GO" id="GO:0008703">
    <property type="term" value="F:5-amino-6-(5-phosphoribosylamino)uracil reductase activity"/>
    <property type="evidence" value="ECO:0007669"/>
    <property type="project" value="InterPro"/>
</dbReference>
<keyword evidence="6" id="KW-1185">Reference proteome</keyword>
<organism evidence="5 6">
    <name type="scientific">Nocardia panacis</name>
    <dbReference type="NCBI Taxonomy" id="2340916"/>
    <lineage>
        <taxon>Bacteria</taxon>
        <taxon>Bacillati</taxon>
        <taxon>Actinomycetota</taxon>
        <taxon>Actinomycetes</taxon>
        <taxon>Mycobacteriales</taxon>
        <taxon>Nocardiaceae</taxon>
        <taxon>Nocardia</taxon>
    </lineage>
</organism>
<gene>
    <name evidence="5" type="ORF">D5S18_12560</name>
</gene>
<dbReference type="InterPro" id="IPR024072">
    <property type="entry name" value="DHFR-like_dom_sf"/>
</dbReference>
<proteinExistence type="predicted"/>
<evidence type="ECO:0000256" key="3">
    <source>
        <dbReference type="ARBA" id="ARBA00023002"/>
    </source>
</evidence>
<evidence type="ECO:0000313" key="6">
    <source>
        <dbReference type="Proteomes" id="UP000266677"/>
    </source>
</evidence>
<dbReference type="InterPro" id="IPR002734">
    <property type="entry name" value="RibDG_C"/>
</dbReference>
<sequence>MTARPRVLLSVAVSIDGYIDDDSDARLILSDAADLDRVDRLRAAADAILIGAGTLRRDNPRLLVNNAARRAARLAEGRAEYPIKIVVSARGDLAPELRFWHTGGEKLVYTTNFGAARLSGLTGLAEIVSLGTEIDLGALLDDLGRRGIARLLVEGGTSMHTQFLAGDLADELRMAVAPILVGATAAPRFVDPAEFPGGARRRMGLVGVEQVGDIAVLRYLPKSVAGESVAWEQEQ</sequence>
<comment type="caution">
    <text evidence="5">The sequence shown here is derived from an EMBL/GenBank/DDBJ whole genome shotgun (WGS) entry which is preliminary data.</text>
</comment>
<feature type="domain" description="Bacterial bifunctional deaminase-reductase C-terminal" evidence="4">
    <location>
        <begin position="5"/>
        <end position="213"/>
    </location>
</feature>
<dbReference type="PANTHER" id="PTHR38011">
    <property type="entry name" value="DIHYDROFOLATE REDUCTASE FAMILY PROTEIN (AFU_ORTHOLOGUE AFUA_8G06820)"/>
    <property type="match status" value="1"/>
</dbReference>
<dbReference type="Proteomes" id="UP000266677">
    <property type="component" value="Unassembled WGS sequence"/>
</dbReference>
<dbReference type="Pfam" id="PF01872">
    <property type="entry name" value="RibD_C"/>
    <property type="match status" value="1"/>
</dbReference>
<evidence type="ECO:0000313" key="5">
    <source>
        <dbReference type="EMBL" id="RJO77017.1"/>
    </source>
</evidence>
<dbReference type="EMBL" id="QZFU01000016">
    <property type="protein sequence ID" value="RJO77017.1"/>
    <property type="molecule type" value="Genomic_DNA"/>
</dbReference>
<name>A0A3A4KNS4_9NOCA</name>
<comment type="pathway">
    <text evidence="1">Cofactor biosynthesis; riboflavin biosynthesis.</text>
</comment>
<evidence type="ECO:0000256" key="1">
    <source>
        <dbReference type="ARBA" id="ARBA00005104"/>
    </source>
</evidence>
<evidence type="ECO:0000259" key="4">
    <source>
        <dbReference type="Pfam" id="PF01872"/>
    </source>
</evidence>
<dbReference type="RefSeq" id="WP_120040113.1">
    <property type="nucleotide sequence ID" value="NZ_QZFU01000016.1"/>
</dbReference>
<keyword evidence="3" id="KW-0560">Oxidoreductase</keyword>
<dbReference type="Gene3D" id="3.40.430.10">
    <property type="entry name" value="Dihydrofolate Reductase, subunit A"/>
    <property type="match status" value="1"/>
</dbReference>
<dbReference type="GO" id="GO:0009231">
    <property type="term" value="P:riboflavin biosynthetic process"/>
    <property type="evidence" value="ECO:0007669"/>
    <property type="project" value="InterPro"/>
</dbReference>
<accession>A0A3A4KNS4</accession>
<reference evidence="5 6" key="1">
    <citation type="submission" date="2018-09" db="EMBL/GenBank/DDBJ databases">
        <title>YIM PH21274 draft genome.</title>
        <authorList>
            <person name="Miao C."/>
        </authorList>
    </citation>
    <scope>NUCLEOTIDE SEQUENCE [LARGE SCALE GENOMIC DNA]</scope>
    <source>
        <strain evidence="5 6">YIM PH 21724</strain>
    </source>
</reference>
<evidence type="ECO:0000256" key="2">
    <source>
        <dbReference type="ARBA" id="ARBA00022857"/>
    </source>
</evidence>
<dbReference type="AlphaFoldDB" id="A0A3A4KNS4"/>
<keyword evidence="2" id="KW-0521">NADP</keyword>
<dbReference type="PANTHER" id="PTHR38011:SF7">
    <property type="entry name" value="2,5-DIAMINO-6-RIBOSYLAMINO-4(3H)-PYRIMIDINONE 5'-PHOSPHATE REDUCTASE"/>
    <property type="match status" value="1"/>
</dbReference>
<dbReference type="SUPFAM" id="SSF53597">
    <property type="entry name" value="Dihydrofolate reductase-like"/>
    <property type="match status" value="1"/>
</dbReference>
<dbReference type="OrthoDB" id="9800865at2"/>
<dbReference type="InterPro" id="IPR050765">
    <property type="entry name" value="Riboflavin_Biosynth_HTPR"/>
</dbReference>
<protein>
    <submittedName>
        <fullName evidence="5">Deaminase</fullName>
    </submittedName>
</protein>